<dbReference type="RefSeq" id="WP_055178012.1">
    <property type="nucleotide sequence ID" value="NZ_JAUSQY010000001.1"/>
</dbReference>
<organism evidence="1 2">
    <name type="scientific">Corynebacterium lowii</name>
    <dbReference type="NCBI Taxonomy" id="1544413"/>
    <lineage>
        <taxon>Bacteria</taxon>
        <taxon>Bacillati</taxon>
        <taxon>Actinomycetota</taxon>
        <taxon>Actinomycetes</taxon>
        <taxon>Mycobacteriales</taxon>
        <taxon>Corynebacteriaceae</taxon>
        <taxon>Corynebacterium</taxon>
    </lineage>
</organism>
<evidence type="ECO:0000313" key="2">
    <source>
        <dbReference type="Proteomes" id="UP000050488"/>
    </source>
</evidence>
<accession>A0A0Q0YVT6</accession>
<gene>
    <name evidence="1" type="ORF">Clow_01405</name>
</gene>
<dbReference type="InterPro" id="IPR014718">
    <property type="entry name" value="GH-type_carb-bd"/>
</dbReference>
<dbReference type="GO" id="GO:0016853">
    <property type="term" value="F:isomerase activity"/>
    <property type="evidence" value="ECO:0007669"/>
    <property type="project" value="InterPro"/>
</dbReference>
<evidence type="ECO:0000313" key="1">
    <source>
        <dbReference type="EMBL" id="KQB86481.1"/>
    </source>
</evidence>
<reference evidence="1 2" key="1">
    <citation type="submission" date="2015-10" db="EMBL/GenBank/DDBJ databases">
        <title>Corynebacteirum lowii and Corynebacterium oculi species nova, derived from human clinical disease and and emended description of Corynebacterium mastiditis.</title>
        <authorList>
            <person name="Bernard K."/>
            <person name="Pacheco A.L."/>
            <person name="Mcdougall C."/>
            <person name="Burtx T."/>
            <person name="Weibe D."/>
            <person name="Tyler S."/>
            <person name="Olson A.B."/>
            <person name="Cnockaert M."/>
            <person name="Eguchi H."/>
            <person name="Kuwahara T."/>
            <person name="Nakayama-Imaohji H."/>
            <person name="Boudewijins M."/>
            <person name="Van Hoecke F."/>
            <person name="Bernier A.-M."/>
            <person name="Vandamme P."/>
        </authorList>
    </citation>
    <scope>NUCLEOTIDE SEQUENCE [LARGE SCALE GENOMIC DNA]</scope>
    <source>
        <strain evidence="1 2">NML 130206</strain>
    </source>
</reference>
<name>A0A0Q0YVT6_9CORY</name>
<dbReference type="SUPFAM" id="SSF74650">
    <property type="entry name" value="Galactose mutarotase-like"/>
    <property type="match status" value="1"/>
</dbReference>
<dbReference type="STRING" id="1544413.Clow_01405"/>
<dbReference type="InterPro" id="IPR011013">
    <property type="entry name" value="Gal_mutarotase_sf_dom"/>
</dbReference>
<dbReference type="OrthoDB" id="4739604at2"/>
<dbReference type="AlphaFoldDB" id="A0A0Q0YVT6"/>
<proteinExistence type="predicted"/>
<sequence length="167" mass="18206">MKEVTLRCGGTRAVISASGASIRSLHCEGRPLLRSFPEGEHPPEATNTVLAPWPNRVAGATFSYGAIAYSLEVTEPERGHALHGFTQGRLFSLTATEQVAELSTRLGPEPGWPWPLELRVRYEAQPQGLRAVFGLRNLGTEPAPCALGAHPYLDPQGWPLDECTLFF</sequence>
<dbReference type="EMBL" id="LKEV01000003">
    <property type="protein sequence ID" value="KQB86481.1"/>
    <property type="molecule type" value="Genomic_DNA"/>
</dbReference>
<dbReference type="PATRIC" id="fig|1544413.3.peg.1408"/>
<dbReference type="GO" id="GO:0030246">
    <property type="term" value="F:carbohydrate binding"/>
    <property type="evidence" value="ECO:0007669"/>
    <property type="project" value="InterPro"/>
</dbReference>
<dbReference type="Gene3D" id="2.70.98.10">
    <property type="match status" value="1"/>
</dbReference>
<dbReference type="GO" id="GO:0005975">
    <property type="term" value="P:carbohydrate metabolic process"/>
    <property type="evidence" value="ECO:0007669"/>
    <property type="project" value="InterPro"/>
</dbReference>
<dbReference type="InterPro" id="IPR008183">
    <property type="entry name" value="Aldose_1/G6P_1-epimerase"/>
</dbReference>
<dbReference type="Pfam" id="PF01263">
    <property type="entry name" value="Aldose_epim"/>
    <property type="match status" value="1"/>
</dbReference>
<dbReference type="Proteomes" id="UP000050488">
    <property type="component" value="Unassembled WGS sequence"/>
</dbReference>
<comment type="caution">
    <text evidence="1">The sequence shown here is derived from an EMBL/GenBank/DDBJ whole genome shotgun (WGS) entry which is preliminary data.</text>
</comment>
<keyword evidence="2" id="KW-1185">Reference proteome</keyword>
<protein>
    <submittedName>
        <fullName evidence="1">Aldose 1-epimerase</fullName>
    </submittedName>
</protein>